<feature type="region of interest" description="Disordered" evidence="1">
    <location>
        <begin position="1"/>
        <end position="155"/>
    </location>
</feature>
<name>A0AAE1CZK4_9GAST</name>
<accession>A0AAE1CZK4</accession>
<evidence type="ECO:0000313" key="3">
    <source>
        <dbReference type="Proteomes" id="UP001283361"/>
    </source>
</evidence>
<dbReference type="AlphaFoldDB" id="A0AAE1CZK4"/>
<dbReference type="Proteomes" id="UP001283361">
    <property type="component" value="Unassembled WGS sequence"/>
</dbReference>
<evidence type="ECO:0000256" key="1">
    <source>
        <dbReference type="SAM" id="MobiDB-lite"/>
    </source>
</evidence>
<gene>
    <name evidence="2" type="ORF">RRG08_024859</name>
</gene>
<reference evidence="2" key="1">
    <citation type="journal article" date="2023" name="G3 (Bethesda)">
        <title>A reference genome for the long-term kleptoplast-retaining sea slug Elysia crispata morphotype clarki.</title>
        <authorList>
            <person name="Eastman K.E."/>
            <person name="Pendleton A.L."/>
            <person name="Shaikh M.A."/>
            <person name="Suttiyut T."/>
            <person name="Ogas R."/>
            <person name="Tomko P."/>
            <person name="Gavelis G."/>
            <person name="Widhalm J.R."/>
            <person name="Wisecaver J.H."/>
        </authorList>
    </citation>
    <scope>NUCLEOTIDE SEQUENCE</scope>
    <source>
        <strain evidence="2">ECLA1</strain>
    </source>
</reference>
<evidence type="ECO:0000313" key="2">
    <source>
        <dbReference type="EMBL" id="KAK3747712.1"/>
    </source>
</evidence>
<feature type="compositionally biased region" description="Polar residues" evidence="1">
    <location>
        <begin position="43"/>
        <end position="57"/>
    </location>
</feature>
<dbReference type="EMBL" id="JAWDGP010006075">
    <property type="protein sequence ID" value="KAK3747712.1"/>
    <property type="molecule type" value="Genomic_DNA"/>
</dbReference>
<keyword evidence="3" id="KW-1185">Reference proteome</keyword>
<protein>
    <submittedName>
        <fullName evidence="2">Uncharacterized protein</fullName>
    </submittedName>
</protein>
<feature type="region of interest" description="Disordered" evidence="1">
    <location>
        <begin position="173"/>
        <end position="209"/>
    </location>
</feature>
<comment type="caution">
    <text evidence="2">The sequence shown here is derived from an EMBL/GenBank/DDBJ whole genome shotgun (WGS) entry which is preliminary data.</text>
</comment>
<sequence>MSSKRKNTPTKLPKEDLENEDLPSDSGLGHVSPDHDALHLDGWSSSGCHSDAINANSEEYFPPSTETNVSQHGRETDVQNGTSERNNGEGREVSNSTDDSAYSDRATNGEIEKFGNSGDKLLGEGSSPSRVTGDTAEEERQSVADPQLAGSAAGSPLAIPVLKKSMESVIRRLNSKASDSSGTTTSLSSEASSSEPATLTPAASEEKPQVMDTVQAVLAGEATLSEKERQISEMINHLQNIKENLSKQKAVPFGIDSNLSGPIIVYIDRVDRAGIDIDNRPIYSVGRILITSHETLGVGTDSSRGAMIQRHCQAMSSIYGDHLSRDIAHVGLACLEETNGYTATAGTESRPELLCAFLGRREGGGRVKLRKSAICQCFTITV</sequence>
<feature type="compositionally biased region" description="Low complexity" evidence="1">
    <location>
        <begin position="178"/>
        <end position="200"/>
    </location>
</feature>
<proteinExistence type="predicted"/>
<organism evidence="2 3">
    <name type="scientific">Elysia crispata</name>
    <name type="common">lettuce slug</name>
    <dbReference type="NCBI Taxonomy" id="231223"/>
    <lineage>
        <taxon>Eukaryota</taxon>
        <taxon>Metazoa</taxon>
        <taxon>Spiralia</taxon>
        <taxon>Lophotrochozoa</taxon>
        <taxon>Mollusca</taxon>
        <taxon>Gastropoda</taxon>
        <taxon>Heterobranchia</taxon>
        <taxon>Euthyneura</taxon>
        <taxon>Panpulmonata</taxon>
        <taxon>Sacoglossa</taxon>
        <taxon>Placobranchoidea</taxon>
        <taxon>Plakobranchidae</taxon>
        <taxon>Elysia</taxon>
    </lineage>
</organism>